<dbReference type="Gene3D" id="2.130.10.130">
    <property type="entry name" value="Integrin alpha, N-terminal"/>
    <property type="match status" value="1"/>
</dbReference>
<evidence type="ECO:0000313" key="3">
    <source>
        <dbReference type="Proteomes" id="UP000231436"/>
    </source>
</evidence>
<keyword evidence="1" id="KW-0732">Signal</keyword>
<reference evidence="3" key="1">
    <citation type="submission" date="2017-09" db="EMBL/GenBank/DDBJ databases">
        <title>Depth-based differentiation of microbial function through sediment-hosted aquifers and enrichment of novel symbionts in the deep terrestrial subsurface.</title>
        <authorList>
            <person name="Probst A.J."/>
            <person name="Ladd B."/>
            <person name="Jarett J.K."/>
            <person name="Geller-Mcgrath D.E."/>
            <person name="Sieber C.M.K."/>
            <person name="Emerson J.B."/>
            <person name="Anantharaman K."/>
            <person name="Thomas B.C."/>
            <person name="Malmstrom R."/>
            <person name="Stieglmeier M."/>
            <person name="Klingl A."/>
            <person name="Woyke T."/>
            <person name="Ryan C.M."/>
            <person name="Banfield J.F."/>
        </authorList>
    </citation>
    <scope>NUCLEOTIDE SEQUENCE [LARGE SCALE GENOMIC DNA]</scope>
</reference>
<dbReference type="InterPro" id="IPR028994">
    <property type="entry name" value="Integrin_alpha_N"/>
</dbReference>
<proteinExistence type="predicted"/>
<feature type="signal peptide" evidence="1">
    <location>
        <begin position="1"/>
        <end position="26"/>
    </location>
</feature>
<evidence type="ECO:0008006" key="4">
    <source>
        <dbReference type="Google" id="ProtNLM"/>
    </source>
</evidence>
<protein>
    <recommendedName>
        <fullName evidence="4">Glycoside-hydrolase family GH114 TIM-barrel domain-containing protein</fullName>
    </recommendedName>
</protein>
<dbReference type="Proteomes" id="UP000231436">
    <property type="component" value="Unassembled WGS sequence"/>
</dbReference>
<gene>
    <name evidence="2" type="ORF">COV05_00270</name>
</gene>
<name>A0A2M8LIK2_9BACT</name>
<evidence type="ECO:0000313" key="2">
    <source>
        <dbReference type="EMBL" id="PJE77273.1"/>
    </source>
</evidence>
<organism evidence="2 3">
    <name type="scientific">Candidatus Uhrbacteria bacterium CG10_big_fil_rev_8_21_14_0_10_48_16</name>
    <dbReference type="NCBI Taxonomy" id="1975038"/>
    <lineage>
        <taxon>Bacteria</taxon>
        <taxon>Candidatus Uhriibacteriota</taxon>
    </lineage>
</organism>
<accession>A0A2M8LIK2</accession>
<dbReference type="Pfam" id="PF14885">
    <property type="entry name" value="GHL15"/>
    <property type="match status" value="1"/>
</dbReference>
<dbReference type="InterPro" id="IPR029455">
    <property type="entry name" value="GHL15"/>
</dbReference>
<dbReference type="AlphaFoldDB" id="A0A2M8LIK2"/>
<feature type="chain" id="PRO_5014747397" description="Glycoside-hydrolase family GH114 TIM-barrel domain-containing protein" evidence="1">
    <location>
        <begin position="27"/>
        <end position="677"/>
    </location>
</feature>
<evidence type="ECO:0000256" key="1">
    <source>
        <dbReference type="SAM" id="SignalP"/>
    </source>
</evidence>
<dbReference type="EMBL" id="PFEU01000002">
    <property type="protein sequence ID" value="PJE77273.1"/>
    <property type="molecule type" value="Genomic_DNA"/>
</dbReference>
<comment type="caution">
    <text evidence="2">The sequence shown here is derived from an EMBL/GenBank/DDBJ whole genome shotgun (WGS) entry which is preliminary data.</text>
</comment>
<dbReference type="SUPFAM" id="SSF69318">
    <property type="entry name" value="Integrin alpha N-terminal domain"/>
    <property type="match status" value="1"/>
</dbReference>
<sequence>MTRRFLTTFSLLFTLLLAGLPFVSSAQTASNEYVRTASIYLQGGPLLDSHVQELAEFDLIVVPVEVQIWNKSFFPTIRTLNPDIIILPYVATVSWNDLYWVDSLHQDMYSDIKSDWWLKDHEGNQVSVWPNTRALNLNTDWVPYLAQHVNEVVLSTGYWDGVYFDEVQDSISWVGSTDVNKDGTKDTSAEADALWAENYRELFRTTREWIGDEYIIMTNGSSNSDFFPYINGRMFETFPSSHNTLNEWENMTDEYLSVEDGVAYDPINMINVNTDNTGGKGSEDDYQSVRFGLTTTLLGNGYFSYDESTYNHSVIWTYDEFGVYLGAPKSTLQNVYNPQQTSIDQGVWLREFEEGQVIVNATSTTQTIRLKGEFEKIHGTQDVSVNDGRIVSEITIAPQDGIILLRPVEEILGATYFNGAFARIYDLNGDTKRTGFFAYDNTQLGGNQVIHFDTDFDGAYETVSADNTYVYIYDDDGSLHAKFAPYTEAYDKGINISVGDIEDDGSVEIVTGTENGGGPHVRVFNGDGVLINPGFFAYADSFRGGVNVAIGDLNGDNVKEIICGAGYSGGPHVRVFKKDSTLINPGFFAYDTAFRGGVNVSVGDVDGDGIDDIVTGPGVGGSSLARVFDRDGNLKSEFSVFDSSLRDGLEVVASDIDGDGIAEIIGLTADVFTLSAH</sequence>